<dbReference type="SUPFAM" id="SSF109709">
    <property type="entry name" value="KorB DNA-binding domain-like"/>
    <property type="match status" value="1"/>
</dbReference>
<sequence length="294" mass="31781">MAKRKLGGLGKGLDSLFADLPETDDAAAGVTTLPLREIEPDPDQPRKRFDEAALAELAASIQENGLLQPIAVRPKPLGAGYLIIAGERRWRAARLAGLDEVPALIKDVTDEQAAALALIENLQREDLDPIEVAEGCRQLIEKYGLTQETAAKRLGKSRSAVTNSLRLLNLPDDVRAKVSDGSLSAGHAKALLGLPDAARIRQAAGEIEARGLNVRQAEALCKKLAKPPKAPKPKPDAFTRPKRAVEIEAALKEVTGSEVRVEYKDGKGSLKIDFYSDQMLDQFAALLGRYDPEK</sequence>
<dbReference type="PANTHER" id="PTHR33375">
    <property type="entry name" value="CHROMOSOME-PARTITIONING PROTEIN PARB-RELATED"/>
    <property type="match status" value="1"/>
</dbReference>
<name>A0A9D1XZ50_9FIRM</name>
<dbReference type="GO" id="GO:0005694">
    <property type="term" value="C:chromosome"/>
    <property type="evidence" value="ECO:0007669"/>
    <property type="project" value="TreeGrafter"/>
</dbReference>
<dbReference type="Pfam" id="PF02195">
    <property type="entry name" value="ParB_N"/>
    <property type="match status" value="1"/>
</dbReference>
<protein>
    <submittedName>
        <fullName evidence="6">ParB/RepB/Spo0J family partition protein</fullName>
    </submittedName>
</protein>
<dbReference type="NCBIfam" id="TIGR00180">
    <property type="entry name" value="parB_part"/>
    <property type="match status" value="1"/>
</dbReference>
<evidence type="ECO:0000256" key="4">
    <source>
        <dbReference type="ARBA" id="ARBA00023125"/>
    </source>
</evidence>
<dbReference type="GO" id="GO:0003677">
    <property type="term" value="F:DNA binding"/>
    <property type="evidence" value="ECO:0007669"/>
    <property type="project" value="UniProtKB-KW"/>
</dbReference>
<dbReference type="EMBL" id="DXEI01000036">
    <property type="protein sequence ID" value="HIX94248.1"/>
    <property type="molecule type" value="Genomic_DNA"/>
</dbReference>
<accession>A0A9D1XZ50</accession>
<gene>
    <name evidence="6" type="ORF">H9846_02195</name>
</gene>
<dbReference type="FunFam" id="3.90.1530.30:FF:000001">
    <property type="entry name" value="Chromosome partitioning protein ParB"/>
    <property type="match status" value="1"/>
</dbReference>
<keyword evidence="4" id="KW-0238">DNA-binding</keyword>
<evidence type="ECO:0000313" key="6">
    <source>
        <dbReference type="EMBL" id="HIX94248.1"/>
    </source>
</evidence>
<dbReference type="InterPro" id="IPR050336">
    <property type="entry name" value="Chromosome_partition/occlusion"/>
</dbReference>
<dbReference type="InterPro" id="IPR004437">
    <property type="entry name" value="ParB/RepB/Spo0J"/>
</dbReference>
<comment type="caution">
    <text evidence="6">The sequence shown here is derived from an EMBL/GenBank/DDBJ whole genome shotgun (WGS) entry which is preliminary data.</text>
</comment>
<evidence type="ECO:0000256" key="2">
    <source>
        <dbReference type="ARBA" id="ARBA00006295"/>
    </source>
</evidence>
<dbReference type="InterPro" id="IPR036086">
    <property type="entry name" value="ParB/Sulfiredoxin_sf"/>
</dbReference>
<dbReference type="InterPro" id="IPR003115">
    <property type="entry name" value="ParB_N"/>
</dbReference>
<dbReference type="Pfam" id="PF17762">
    <property type="entry name" value="HTH_ParB"/>
    <property type="match status" value="1"/>
</dbReference>
<evidence type="ECO:0000313" key="7">
    <source>
        <dbReference type="Proteomes" id="UP000886751"/>
    </source>
</evidence>
<dbReference type="SMART" id="SM00470">
    <property type="entry name" value="ParB"/>
    <property type="match status" value="1"/>
</dbReference>
<dbReference type="FunFam" id="1.10.10.2830:FF:000001">
    <property type="entry name" value="Chromosome partitioning protein ParB"/>
    <property type="match status" value="1"/>
</dbReference>
<dbReference type="Gene3D" id="3.90.1530.30">
    <property type="match status" value="1"/>
</dbReference>
<dbReference type="Gene3D" id="1.10.10.2830">
    <property type="match status" value="1"/>
</dbReference>
<dbReference type="GO" id="GO:0009295">
    <property type="term" value="C:nucleoid"/>
    <property type="evidence" value="ECO:0007669"/>
    <property type="project" value="UniProtKB-SubCell"/>
</dbReference>
<reference evidence="6" key="1">
    <citation type="journal article" date="2021" name="PeerJ">
        <title>Extensive microbial diversity within the chicken gut microbiome revealed by metagenomics and culture.</title>
        <authorList>
            <person name="Gilroy R."/>
            <person name="Ravi A."/>
            <person name="Getino M."/>
            <person name="Pursley I."/>
            <person name="Horton D.L."/>
            <person name="Alikhan N.F."/>
            <person name="Baker D."/>
            <person name="Gharbi K."/>
            <person name="Hall N."/>
            <person name="Watson M."/>
            <person name="Adriaenssens E.M."/>
            <person name="Foster-Nyarko E."/>
            <person name="Jarju S."/>
            <person name="Secka A."/>
            <person name="Antonio M."/>
            <person name="Oren A."/>
            <person name="Chaudhuri R.R."/>
            <person name="La Ragione R."/>
            <person name="Hildebrand F."/>
            <person name="Pallen M.J."/>
        </authorList>
    </citation>
    <scope>NUCLEOTIDE SEQUENCE</scope>
    <source>
        <strain evidence="6">ChiHecec2B26-7398</strain>
    </source>
</reference>
<evidence type="ECO:0000259" key="5">
    <source>
        <dbReference type="SMART" id="SM00470"/>
    </source>
</evidence>
<dbReference type="AlphaFoldDB" id="A0A9D1XZ50"/>
<comment type="subcellular location">
    <subcellularLocation>
        <location evidence="1">Cytoplasm</location>
        <location evidence="1">Nucleoid</location>
    </subcellularLocation>
</comment>
<organism evidence="6 7">
    <name type="scientific">Candidatus Gemmiger excrementipullorum</name>
    <dbReference type="NCBI Taxonomy" id="2838610"/>
    <lineage>
        <taxon>Bacteria</taxon>
        <taxon>Bacillati</taxon>
        <taxon>Bacillota</taxon>
        <taxon>Clostridia</taxon>
        <taxon>Eubacteriales</taxon>
        <taxon>Gemmiger</taxon>
    </lineage>
</organism>
<comment type="similarity">
    <text evidence="2">Belongs to the ParB family.</text>
</comment>
<keyword evidence="3" id="KW-0159">Chromosome partition</keyword>
<evidence type="ECO:0000256" key="1">
    <source>
        <dbReference type="ARBA" id="ARBA00004453"/>
    </source>
</evidence>
<dbReference type="PANTHER" id="PTHR33375:SF1">
    <property type="entry name" value="CHROMOSOME-PARTITIONING PROTEIN PARB-RELATED"/>
    <property type="match status" value="1"/>
</dbReference>
<dbReference type="InterPro" id="IPR041468">
    <property type="entry name" value="HTH_ParB/Spo0J"/>
</dbReference>
<dbReference type="SUPFAM" id="SSF110849">
    <property type="entry name" value="ParB/Sulfiredoxin"/>
    <property type="match status" value="1"/>
</dbReference>
<proteinExistence type="inferred from homology"/>
<evidence type="ECO:0000256" key="3">
    <source>
        <dbReference type="ARBA" id="ARBA00022829"/>
    </source>
</evidence>
<feature type="domain" description="ParB-like N-terminal" evidence="5">
    <location>
        <begin position="31"/>
        <end position="122"/>
    </location>
</feature>
<dbReference type="CDD" id="cd16393">
    <property type="entry name" value="SPO0J_N"/>
    <property type="match status" value="1"/>
</dbReference>
<dbReference type="GO" id="GO:0007059">
    <property type="term" value="P:chromosome segregation"/>
    <property type="evidence" value="ECO:0007669"/>
    <property type="project" value="UniProtKB-KW"/>
</dbReference>
<dbReference type="Proteomes" id="UP000886751">
    <property type="component" value="Unassembled WGS sequence"/>
</dbReference>
<reference evidence="6" key="2">
    <citation type="submission" date="2021-04" db="EMBL/GenBank/DDBJ databases">
        <authorList>
            <person name="Gilroy R."/>
        </authorList>
    </citation>
    <scope>NUCLEOTIDE SEQUENCE</scope>
    <source>
        <strain evidence="6">ChiHecec2B26-7398</strain>
    </source>
</reference>